<comment type="subcellular location">
    <subcellularLocation>
        <location evidence="1">Cell membrane</location>
        <topology evidence="1">Multi-pass membrane protein</topology>
    </subcellularLocation>
</comment>
<feature type="transmembrane region" description="Helical" evidence="6">
    <location>
        <begin position="98"/>
        <end position="120"/>
    </location>
</feature>
<feature type="transmembrane region" description="Helical" evidence="6">
    <location>
        <begin position="315"/>
        <end position="334"/>
    </location>
</feature>
<keyword evidence="9" id="KW-1185">Reference proteome</keyword>
<keyword evidence="5 6" id="KW-0472">Membrane</keyword>
<dbReference type="CDD" id="cd17324">
    <property type="entry name" value="MFS_NepI_like"/>
    <property type="match status" value="1"/>
</dbReference>
<feature type="domain" description="Major facilitator superfamily (MFS) profile" evidence="7">
    <location>
        <begin position="31"/>
        <end position="405"/>
    </location>
</feature>
<dbReference type="AlphaFoldDB" id="A0A839TEW8"/>
<dbReference type="EMBL" id="JACHXL010000003">
    <property type="protein sequence ID" value="MBB3106966.1"/>
    <property type="molecule type" value="Genomic_DNA"/>
</dbReference>
<proteinExistence type="predicted"/>
<dbReference type="PROSITE" id="PS50850">
    <property type="entry name" value="MFS"/>
    <property type="match status" value="1"/>
</dbReference>
<feature type="transmembrane region" description="Helical" evidence="6">
    <location>
        <begin position="379"/>
        <end position="401"/>
    </location>
</feature>
<feature type="transmembrane region" description="Helical" evidence="6">
    <location>
        <begin position="258"/>
        <end position="279"/>
    </location>
</feature>
<dbReference type="RefSeq" id="WP_265088149.1">
    <property type="nucleotide sequence ID" value="NZ_CAJHAH010000003.1"/>
</dbReference>
<feature type="transmembrane region" description="Helical" evidence="6">
    <location>
        <begin position="27"/>
        <end position="47"/>
    </location>
</feature>
<dbReference type="InterPro" id="IPR036259">
    <property type="entry name" value="MFS_trans_sf"/>
</dbReference>
<evidence type="ECO:0000256" key="4">
    <source>
        <dbReference type="ARBA" id="ARBA00022989"/>
    </source>
</evidence>
<gene>
    <name evidence="8" type="ORF">FHS24_001483</name>
</gene>
<feature type="transmembrane region" description="Helical" evidence="6">
    <location>
        <begin position="355"/>
        <end position="373"/>
    </location>
</feature>
<feature type="transmembrane region" description="Helical" evidence="6">
    <location>
        <begin position="126"/>
        <end position="147"/>
    </location>
</feature>
<evidence type="ECO:0000256" key="3">
    <source>
        <dbReference type="ARBA" id="ARBA00022692"/>
    </source>
</evidence>
<feature type="transmembrane region" description="Helical" evidence="6">
    <location>
        <begin position="227"/>
        <end position="246"/>
    </location>
</feature>
<dbReference type="GO" id="GO:0022857">
    <property type="term" value="F:transmembrane transporter activity"/>
    <property type="evidence" value="ECO:0007669"/>
    <property type="project" value="InterPro"/>
</dbReference>
<dbReference type="Gene3D" id="1.20.1250.20">
    <property type="entry name" value="MFS general substrate transporter like domains"/>
    <property type="match status" value="1"/>
</dbReference>
<keyword evidence="4 6" id="KW-1133">Transmembrane helix</keyword>
<accession>A0A839TEW8</accession>
<keyword evidence="2" id="KW-1003">Cell membrane</keyword>
<dbReference type="PANTHER" id="PTHR43124:SF3">
    <property type="entry name" value="CHLORAMPHENICOL EFFLUX PUMP RV0191"/>
    <property type="match status" value="1"/>
</dbReference>
<feature type="transmembrane region" description="Helical" evidence="6">
    <location>
        <begin position="291"/>
        <end position="309"/>
    </location>
</feature>
<name>A0A839TEW8_9GAMM</name>
<dbReference type="SUPFAM" id="SSF103473">
    <property type="entry name" value="MFS general substrate transporter"/>
    <property type="match status" value="1"/>
</dbReference>
<keyword evidence="3 6" id="KW-0812">Transmembrane</keyword>
<sequence>MSSRSKPSHAQGSLSENSTYEQHQNPISWFIFGLMASVTFIGILSELMPSGILPQMTEGLGVEQTQVGFLVGIYALASAIFAIPLISMTLWVNRKVLLLLLLTGFAVSNLVVGLTSSYPLIVTMRIIGGICAGIMWPMIAAYGTALVPENLHGKAITIIMAGNTFGVSLGLPIMTFIGTLVSWRTSFLVLGALGALIALLAAKYLPSVQGEKLTQSNSPIAVLKIPAVWIVLILTLLSVVAHYSTYTYITLLVESIDFVGGISLALLIFGIGSVISVILSAKIIDTHLRGLIVAMLACGMITMLLFVFFRGTNGFAHLAFLLWGLAFGPLVTMYQTAVSKQVTEAKAVATSVQSSVFNFSIMIATWVAGLILLNLPEVGVFGIVYLSILCFIPAIIITLLVKKTLDA</sequence>
<dbReference type="InterPro" id="IPR050189">
    <property type="entry name" value="MFS_Efflux_Transporters"/>
</dbReference>
<protein>
    <submittedName>
        <fullName evidence="8">Putative MFS family arabinose efflux permease</fullName>
    </submittedName>
</protein>
<dbReference type="InterPro" id="IPR020846">
    <property type="entry name" value="MFS_dom"/>
</dbReference>
<evidence type="ECO:0000256" key="5">
    <source>
        <dbReference type="ARBA" id="ARBA00023136"/>
    </source>
</evidence>
<feature type="transmembrane region" description="Helical" evidence="6">
    <location>
        <begin position="187"/>
        <end position="206"/>
    </location>
</feature>
<dbReference type="InterPro" id="IPR011701">
    <property type="entry name" value="MFS"/>
</dbReference>
<evidence type="ECO:0000259" key="7">
    <source>
        <dbReference type="PROSITE" id="PS50850"/>
    </source>
</evidence>
<dbReference type="PANTHER" id="PTHR43124">
    <property type="entry name" value="PURINE EFFLUX PUMP PBUE"/>
    <property type="match status" value="1"/>
</dbReference>
<dbReference type="Proteomes" id="UP000588111">
    <property type="component" value="Unassembled WGS sequence"/>
</dbReference>
<evidence type="ECO:0000256" key="1">
    <source>
        <dbReference type="ARBA" id="ARBA00004651"/>
    </source>
</evidence>
<organism evidence="8 9">
    <name type="scientific">Psychrobacter luti</name>
    <dbReference type="NCBI Taxonomy" id="198481"/>
    <lineage>
        <taxon>Bacteria</taxon>
        <taxon>Pseudomonadati</taxon>
        <taxon>Pseudomonadota</taxon>
        <taxon>Gammaproteobacteria</taxon>
        <taxon>Moraxellales</taxon>
        <taxon>Moraxellaceae</taxon>
        <taxon>Psychrobacter</taxon>
    </lineage>
</organism>
<evidence type="ECO:0000313" key="9">
    <source>
        <dbReference type="Proteomes" id="UP000588111"/>
    </source>
</evidence>
<evidence type="ECO:0000256" key="2">
    <source>
        <dbReference type="ARBA" id="ARBA00022475"/>
    </source>
</evidence>
<dbReference type="GO" id="GO:0005886">
    <property type="term" value="C:plasma membrane"/>
    <property type="evidence" value="ECO:0007669"/>
    <property type="project" value="UniProtKB-SubCell"/>
</dbReference>
<feature type="transmembrane region" description="Helical" evidence="6">
    <location>
        <begin position="67"/>
        <end position="86"/>
    </location>
</feature>
<evidence type="ECO:0000313" key="8">
    <source>
        <dbReference type="EMBL" id="MBB3106966.1"/>
    </source>
</evidence>
<reference evidence="8 9" key="1">
    <citation type="submission" date="2020-08" db="EMBL/GenBank/DDBJ databases">
        <title>Genomic Encyclopedia of Type Strains, Phase III (KMG-III): the genomes of soil and plant-associated and newly described type strains.</title>
        <authorList>
            <person name="Whitman W."/>
        </authorList>
    </citation>
    <scope>NUCLEOTIDE SEQUENCE [LARGE SCALE GENOMIC DNA]</scope>
    <source>
        <strain evidence="8 9">CECT 5885</strain>
    </source>
</reference>
<dbReference type="Pfam" id="PF07690">
    <property type="entry name" value="MFS_1"/>
    <property type="match status" value="1"/>
</dbReference>
<feature type="transmembrane region" description="Helical" evidence="6">
    <location>
        <begin position="159"/>
        <end position="181"/>
    </location>
</feature>
<comment type="caution">
    <text evidence="8">The sequence shown here is derived from an EMBL/GenBank/DDBJ whole genome shotgun (WGS) entry which is preliminary data.</text>
</comment>
<evidence type="ECO:0000256" key="6">
    <source>
        <dbReference type="SAM" id="Phobius"/>
    </source>
</evidence>